<proteinExistence type="predicted"/>
<dbReference type="Proteomes" id="UP000789405">
    <property type="component" value="Unassembled WGS sequence"/>
</dbReference>
<dbReference type="EMBL" id="CAJVPY010008004">
    <property type="protein sequence ID" value="CAG8690143.1"/>
    <property type="molecule type" value="Genomic_DNA"/>
</dbReference>
<name>A0A9N9EQ31_9GLOM</name>
<evidence type="ECO:0000313" key="2">
    <source>
        <dbReference type="Proteomes" id="UP000789405"/>
    </source>
</evidence>
<dbReference type="AlphaFoldDB" id="A0A9N9EQ31"/>
<sequence length="52" mass="6086">MIEHCGGVNYAGWNHANNRVFWRLKRGENFSPRMKWLNVVEVPSYSETMTDG</sequence>
<protein>
    <submittedName>
        <fullName evidence="1">28512_t:CDS:1</fullName>
    </submittedName>
</protein>
<gene>
    <name evidence="1" type="ORF">DERYTH_LOCUS12319</name>
</gene>
<feature type="non-terminal residue" evidence="1">
    <location>
        <position position="1"/>
    </location>
</feature>
<organism evidence="1 2">
    <name type="scientific">Dentiscutata erythropus</name>
    <dbReference type="NCBI Taxonomy" id="1348616"/>
    <lineage>
        <taxon>Eukaryota</taxon>
        <taxon>Fungi</taxon>
        <taxon>Fungi incertae sedis</taxon>
        <taxon>Mucoromycota</taxon>
        <taxon>Glomeromycotina</taxon>
        <taxon>Glomeromycetes</taxon>
        <taxon>Diversisporales</taxon>
        <taxon>Gigasporaceae</taxon>
        <taxon>Dentiscutata</taxon>
    </lineage>
</organism>
<accession>A0A9N9EQ31</accession>
<keyword evidence="2" id="KW-1185">Reference proteome</keyword>
<reference evidence="1" key="1">
    <citation type="submission" date="2021-06" db="EMBL/GenBank/DDBJ databases">
        <authorList>
            <person name="Kallberg Y."/>
            <person name="Tangrot J."/>
            <person name="Rosling A."/>
        </authorList>
    </citation>
    <scope>NUCLEOTIDE SEQUENCE</scope>
    <source>
        <strain evidence="1">MA453B</strain>
    </source>
</reference>
<evidence type="ECO:0000313" key="1">
    <source>
        <dbReference type="EMBL" id="CAG8690143.1"/>
    </source>
</evidence>
<comment type="caution">
    <text evidence="1">The sequence shown here is derived from an EMBL/GenBank/DDBJ whole genome shotgun (WGS) entry which is preliminary data.</text>
</comment>